<evidence type="ECO:0000313" key="3">
    <source>
        <dbReference type="Proteomes" id="UP000234341"/>
    </source>
</evidence>
<proteinExistence type="predicted"/>
<dbReference type="AlphaFoldDB" id="A0A2N5CAX9"/>
<feature type="compositionally biased region" description="Basic and acidic residues" evidence="1">
    <location>
        <begin position="60"/>
        <end position="77"/>
    </location>
</feature>
<sequence>MPAFHRLARNVLAVQRLLGHTGPGRNVRYLGNGVDGSGRPWCGRSARIVDSKDAGMTPTDSERDSRRDSPREHKSRMECVNGPVR</sequence>
<organism evidence="2 3">
    <name type="scientific">Cupriavidus pauculus</name>
    <dbReference type="NCBI Taxonomy" id="82633"/>
    <lineage>
        <taxon>Bacteria</taxon>
        <taxon>Pseudomonadati</taxon>
        <taxon>Pseudomonadota</taxon>
        <taxon>Betaproteobacteria</taxon>
        <taxon>Burkholderiales</taxon>
        <taxon>Burkholderiaceae</taxon>
        <taxon>Cupriavidus</taxon>
    </lineage>
</organism>
<feature type="region of interest" description="Disordered" evidence="1">
    <location>
        <begin position="45"/>
        <end position="85"/>
    </location>
</feature>
<reference evidence="2 3" key="1">
    <citation type="submission" date="2017-12" db="EMBL/GenBank/DDBJ databases">
        <title>Genome sequence of the active heterotrophic nitrifier-denitrifier, Cupriavidus pauculus UM1.</title>
        <authorList>
            <person name="Putonti C."/>
            <person name="Castignetti D."/>
        </authorList>
    </citation>
    <scope>NUCLEOTIDE SEQUENCE [LARGE SCALE GENOMIC DNA]</scope>
    <source>
        <strain evidence="2 3">UM1</strain>
    </source>
</reference>
<gene>
    <name evidence="2" type="ORF">CYJ10_16205</name>
</gene>
<protein>
    <submittedName>
        <fullName evidence="2">Uncharacterized protein</fullName>
    </submittedName>
</protein>
<comment type="caution">
    <text evidence="2">The sequence shown here is derived from an EMBL/GenBank/DDBJ whole genome shotgun (WGS) entry which is preliminary data.</text>
</comment>
<dbReference type="EMBL" id="PJRP01000007">
    <property type="protein sequence ID" value="PLP99377.1"/>
    <property type="molecule type" value="Genomic_DNA"/>
</dbReference>
<dbReference type="Proteomes" id="UP000234341">
    <property type="component" value="Unassembled WGS sequence"/>
</dbReference>
<evidence type="ECO:0000256" key="1">
    <source>
        <dbReference type="SAM" id="MobiDB-lite"/>
    </source>
</evidence>
<accession>A0A2N5CAX9</accession>
<name>A0A2N5CAX9_9BURK</name>
<evidence type="ECO:0000313" key="2">
    <source>
        <dbReference type="EMBL" id="PLP99377.1"/>
    </source>
</evidence>